<dbReference type="Proteomes" id="UP000015106">
    <property type="component" value="Chromosome 7"/>
</dbReference>
<evidence type="ECO:0000313" key="1">
    <source>
        <dbReference type="EnsemblPlants" id="TuG1812G0700003107.01.T01.cds404598"/>
    </source>
</evidence>
<dbReference type="EnsemblPlants" id="TuG1812G0700003107.01.T01">
    <property type="protein sequence ID" value="TuG1812G0700003107.01.T01.cds404598"/>
    <property type="gene ID" value="TuG1812G0700003107.01"/>
</dbReference>
<protein>
    <submittedName>
        <fullName evidence="1">Uncharacterized protein</fullName>
    </submittedName>
</protein>
<dbReference type="AlphaFoldDB" id="A0A8R7R508"/>
<reference evidence="1" key="2">
    <citation type="submission" date="2018-03" db="EMBL/GenBank/DDBJ databases">
        <title>The Triticum urartu genome reveals the dynamic nature of wheat genome evolution.</title>
        <authorList>
            <person name="Ling H."/>
            <person name="Ma B."/>
            <person name="Shi X."/>
            <person name="Liu H."/>
            <person name="Dong L."/>
            <person name="Sun H."/>
            <person name="Cao Y."/>
            <person name="Gao Q."/>
            <person name="Zheng S."/>
            <person name="Li Y."/>
            <person name="Yu Y."/>
            <person name="Du H."/>
            <person name="Qi M."/>
            <person name="Li Y."/>
            <person name="Yu H."/>
            <person name="Cui Y."/>
            <person name="Wang N."/>
            <person name="Chen C."/>
            <person name="Wu H."/>
            <person name="Zhao Y."/>
            <person name="Zhang J."/>
            <person name="Li Y."/>
            <person name="Zhou W."/>
            <person name="Zhang B."/>
            <person name="Hu W."/>
            <person name="Eijk M."/>
            <person name="Tang J."/>
            <person name="Witsenboer H."/>
            <person name="Zhao S."/>
            <person name="Li Z."/>
            <person name="Zhang A."/>
            <person name="Wang D."/>
            <person name="Liang C."/>
        </authorList>
    </citation>
    <scope>NUCLEOTIDE SEQUENCE [LARGE SCALE GENOMIC DNA]</scope>
    <source>
        <strain evidence="1">cv. G1812</strain>
    </source>
</reference>
<accession>A0A8R7R508</accession>
<proteinExistence type="predicted"/>
<organism evidence="1 2">
    <name type="scientific">Triticum urartu</name>
    <name type="common">Red wild einkorn</name>
    <name type="synonym">Crithodium urartu</name>
    <dbReference type="NCBI Taxonomy" id="4572"/>
    <lineage>
        <taxon>Eukaryota</taxon>
        <taxon>Viridiplantae</taxon>
        <taxon>Streptophyta</taxon>
        <taxon>Embryophyta</taxon>
        <taxon>Tracheophyta</taxon>
        <taxon>Spermatophyta</taxon>
        <taxon>Magnoliopsida</taxon>
        <taxon>Liliopsida</taxon>
        <taxon>Poales</taxon>
        <taxon>Poaceae</taxon>
        <taxon>BOP clade</taxon>
        <taxon>Pooideae</taxon>
        <taxon>Triticodae</taxon>
        <taxon>Triticeae</taxon>
        <taxon>Triticinae</taxon>
        <taxon>Triticum</taxon>
    </lineage>
</organism>
<reference evidence="1" key="3">
    <citation type="submission" date="2022-06" db="UniProtKB">
        <authorList>
            <consortium name="EnsemblPlants"/>
        </authorList>
    </citation>
    <scope>IDENTIFICATION</scope>
</reference>
<evidence type="ECO:0000313" key="2">
    <source>
        <dbReference type="Proteomes" id="UP000015106"/>
    </source>
</evidence>
<keyword evidence="2" id="KW-1185">Reference proteome</keyword>
<reference evidence="2" key="1">
    <citation type="journal article" date="2013" name="Nature">
        <title>Draft genome of the wheat A-genome progenitor Triticum urartu.</title>
        <authorList>
            <person name="Ling H.Q."/>
            <person name="Zhao S."/>
            <person name="Liu D."/>
            <person name="Wang J."/>
            <person name="Sun H."/>
            <person name="Zhang C."/>
            <person name="Fan H."/>
            <person name="Li D."/>
            <person name="Dong L."/>
            <person name="Tao Y."/>
            <person name="Gao C."/>
            <person name="Wu H."/>
            <person name="Li Y."/>
            <person name="Cui Y."/>
            <person name="Guo X."/>
            <person name="Zheng S."/>
            <person name="Wang B."/>
            <person name="Yu K."/>
            <person name="Liang Q."/>
            <person name="Yang W."/>
            <person name="Lou X."/>
            <person name="Chen J."/>
            <person name="Feng M."/>
            <person name="Jian J."/>
            <person name="Zhang X."/>
            <person name="Luo G."/>
            <person name="Jiang Y."/>
            <person name="Liu J."/>
            <person name="Wang Z."/>
            <person name="Sha Y."/>
            <person name="Zhang B."/>
            <person name="Wu H."/>
            <person name="Tang D."/>
            <person name="Shen Q."/>
            <person name="Xue P."/>
            <person name="Zou S."/>
            <person name="Wang X."/>
            <person name="Liu X."/>
            <person name="Wang F."/>
            <person name="Yang Y."/>
            <person name="An X."/>
            <person name="Dong Z."/>
            <person name="Zhang K."/>
            <person name="Zhang X."/>
            <person name="Luo M.C."/>
            <person name="Dvorak J."/>
            <person name="Tong Y."/>
            <person name="Wang J."/>
            <person name="Yang H."/>
            <person name="Li Z."/>
            <person name="Wang D."/>
            <person name="Zhang A."/>
            <person name="Wang J."/>
        </authorList>
    </citation>
    <scope>NUCLEOTIDE SEQUENCE</scope>
    <source>
        <strain evidence="2">cv. G1812</strain>
    </source>
</reference>
<dbReference type="Gramene" id="TuG1812G0700003107.01.T01">
    <property type="protein sequence ID" value="TuG1812G0700003107.01.T01.cds404598"/>
    <property type="gene ID" value="TuG1812G0700003107.01"/>
</dbReference>
<name>A0A8R7R508_TRIUA</name>
<sequence>MYVMCLQIFVNNKILSSTIFNDFEYYGSLLHLKI</sequence>